<organism evidence="1 2">
    <name type="scientific">Nocardioides terrae</name>
    <dbReference type="NCBI Taxonomy" id="574651"/>
    <lineage>
        <taxon>Bacteria</taxon>
        <taxon>Bacillati</taxon>
        <taxon>Actinomycetota</taxon>
        <taxon>Actinomycetes</taxon>
        <taxon>Propionibacteriales</taxon>
        <taxon>Nocardioidaceae</taxon>
        <taxon>Nocardioides</taxon>
    </lineage>
</organism>
<proteinExistence type="predicted"/>
<dbReference type="SUPFAM" id="SSF53756">
    <property type="entry name" value="UDP-Glycosyltransferase/glycogen phosphorylase"/>
    <property type="match status" value="1"/>
</dbReference>
<gene>
    <name evidence="1" type="ORF">SAMN04487968_1051</name>
</gene>
<evidence type="ECO:0000313" key="1">
    <source>
        <dbReference type="EMBL" id="SFC27031.1"/>
    </source>
</evidence>
<dbReference type="PANTHER" id="PTHR12526">
    <property type="entry name" value="GLYCOSYLTRANSFERASE"/>
    <property type="match status" value="1"/>
</dbReference>
<protein>
    <submittedName>
        <fullName evidence="1">Glycosyl transferases group 1</fullName>
    </submittedName>
</protein>
<evidence type="ECO:0000313" key="2">
    <source>
        <dbReference type="Proteomes" id="UP000198832"/>
    </source>
</evidence>
<name>A0A1I1HT41_9ACTN</name>
<dbReference type="STRING" id="574651.SAMN04487968_1051"/>
<dbReference type="EMBL" id="FOLB01000005">
    <property type="protein sequence ID" value="SFC27031.1"/>
    <property type="molecule type" value="Genomic_DNA"/>
</dbReference>
<dbReference type="Gene3D" id="3.40.50.2000">
    <property type="entry name" value="Glycogen Phosphorylase B"/>
    <property type="match status" value="1"/>
</dbReference>
<dbReference type="CDD" id="cd03801">
    <property type="entry name" value="GT4_PimA-like"/>
    <property type="match status" value="1"/>
</dbReference>
<accession>A0A1I1HT41</accession>
<dbReference type="Pfam" id="PF13692">
    <property type="entry name" value="Glyco_trans_1_4"/>
    <property type="match status" value="1"/>
</dbReference>
<keyword evidence="2" id="KW-1185">Reference proteome</keyword>
<dbReference type="GO" id="GO:0016740">
    <property type="term" value="F:transferase activity"/>
    <property type="evidence" value="ECO:0007669"/>
    <property type="project" value="UniProtKB-KW"/>
</dbReference>
<sequence length="154" mass="16125">MILGGMPPTGEATDVEALRAKLPDPDSVDVVGEVEDVEPYLRDADVMVVPSDHPEPFGLVATEAFAQGRPVIASAGGGLLDIVTDGSDGWLYPLADAQALAAVLTSLDRRAVTAAGAQARRTYLKRFTPEHFAVHWRSAFGSRAAQAAAAATRA</sequence>
<dbReference type="Proteomes" id="UP000198832">
    <property type="component" value="Unassembled WGS sequence"/>
</dbReference>
<keyword evidence="1" id="KW-0808">Transferase</keyword>
<dbReference type="AlphaFoldDB" id="A0A1I1HT41"/>
<reference evidence="1 2" key="1">
    <citation type="submission" date="2016-10" db="EMBL/GenBank/DDBJ databases">
        <authorList>
            <person name="de Groot N.N."/>
        </authorList>
    </citation>
    <scope>NUCLEOTIDE SEQUENCE [LARGE SCALE GENOMIC DNA]</scope>
    <source>
        <strain evidence="1 2">CGMCC 1.7056</strain>
    </source>
</reference>